<reference evidence="1 2" key="1">
    <citation type="journal article" date="2016" name="Nat. Commun.">
        <title>Ectomycorrhizal ecology is imprinted in the genome of the dominant symbiotic fungus Cenococcum geophilum.</title>
        <authorList>
            <consortium name="DOE Joint Genome Institute"/>
            <person name="Peter M."/>
            <person name="Kohler A."/>
            <person name="Ohm R.A."/>
            <person name="Kuo A."/>
            <person name="Krutzmann J."/>
            <person name="Morin E."/>
            <person name="Arend M."/>
            <person name="Barry K.W."/>
            <person name="Binder M."/>
            <person name="Choi C."/>
            <person name="Clum A."/>
            <person name="Copeland A."/>
            <person name="Grisel N."/>
            <person name="Haridas S."/>
            <person name="Kipfer T."/>
            <person name="LaButti K."/>
            <person name="Lindquist E."/>
            <person name="Lipzen A."/>
            <person name="Maire R."/>
            <person name="Meier B."/>
            <person name="Mihaltcheva S."/>
            <person name="Molinier V."/>
            <person name="Murat C."/>
            <person name="Poggeler S."/>
            <person name="Quandt C.A."/>
            <person name="Sperisen C."/>
            <person name="Tritt A."/>
            <person name="Tisserant E."/>
            <person name="Crous P.W."/>
            <person name="Henrissat B."/>
            <person name="Nehls U."/>
            <person name="Egli S."/>
            <person name="Spatafora J.W."/>
            <person name="Grigoriev I.V."/>
            <person name="Martin F.M."/>
        </authorList>
    </citation>
    <scope>NUCLEOTIDE SEQUENCE [LARGE SCALE GENOMIC DNA]</scope>
    <source>
        <strain evidence="1 2">CBS 459.81</strain>
    </source>
</reference>
<keyword evidence="2" id="KW-1185">Reference proteome</keyword>
<evidence type="ECO:0000313" key="1">
    <source>
        <dbReference type="EMBL" id="OCK76627.1"/>
    </source>
</evidence>
<dbReference type="EMBL" id="KV745194">
    <property type="protein sequence ID" value="OCK76627.1"/>
    <property type="molecule type" value="Genomic_DNA"/>
</dbReference>
<dbReference type="Proteomes" id="UP000250266">
    <property type="component" value="Unassembled WGS sequence"/>
</dbReference>
<proteinExistence type="predicted"/>
<sequence length="78" mass="8875">MTKFTGLGIKNTTQIGYDGFCWIRLGLYYFINTVPCDLFFSFKVLLGAIDELGAALSLPMYSIKRLFCVSRTKTRAYD</sequence>
<organism evidence="1 2">
    <name type="scientific">Lepidopterella palustris CBS 459.81</name>
    <dbReference type="NCBI Taxonomy" id="1314670"/>
    <lineage>
        <taxon>Eukaryota</taxon>
        <taxon>Fungi</taxon>
        <taxon>Dikarya</taxon>
        <taxon>Ascomycota</taxon>
        <taxon>Pezizomycotina</taxon>
        <taxon>Dothideomycetes</taxon>
        <taxon>Pleosporomycetidae</taxon>
        <taxon>Mytilinidiales</taxon>
        <taxon>Argynnaceae</taxon>
        <taxon>Lepidopterella</taxon>
    </lineage>
</organism>
<evidence type="ECO:0000313" key="2">
    <source>
        <dbReference type="Proteomes" id="UP000250266"/>
    </source>
</evidence>
<accession>A0A8E2E3A5</accession>
<gene>
    <name evidence="1" type="ORF">K432DRAFT_140561</name>
</gene>
<dbReference type="AlphaFoldDB" id="A0A8E2E3A5"/>
<name>A0A8E2E3A5_9PEZI</name>
<protein>
    <submittedName>
        <fullName evidence="1">Uncharacterized protein</fullName>
    </submittedName>
</protein>